<dbReference type="InterPro" id="IPR001138">
    <property type="entry name" value="Zn2Cys6_DnaBD"/>
</dbReference>
<dbReference type="PROSITE" id="PS50048">
    <property type="entry name" value="ZN2_CY6_FUNGAL_2"/>
    <property type="match status" value="1"/>
</dbReference>
<evidence type="ECO:0000256" key="2">
    <source>
        <dbReference type="ARBA" id="ARBA00023015"/>
    </source>
</evidence>
<dbReference type="SUPFAM" id="SSF57701">
    <property type="entry name" value="Zn2/Cys6 DNA-binding domain"/>
    <property type="match status" value="1"/>
</dbReference>
<dbReference type="GO" id="GO:0005634">
    <property type="term" value="C:nucleus"/>
    <property type="evidence" value="ECO:0007669"/>
    <property type="project" value="UniProtKB-SubCell"/>
</dbReference>
<dbReference type="Proteomes" id="UP000039046">
    <property type="component" value="Unassembled WGS sequence"/>
</dbReference>
<dbReference type="CDD" id="cd00067">
    <property type="entry name" value="GAL4"/>
    <property type="match status" value="1"/>
</dbReference>
<sequence length="553" mass="61396">MSSPTLSKTCQTCFKAKIRCEKTQASGRCDRCLRLGKSCVFPPSKRPPKTHRTSNAEFFESSAYGSGTPSSDYPSSPAAGGHASGISIINPIEVGIMSATEAEAQILEYQTVFTQRFPFVVVPVTTSVQHCWQQHPLVCLAVLAVTSRDDTKRQKTLFKLLNEAVASRLVNGTFTSLDLLQALLIQVAWSHYEPHPKRNVQHLALACSVINELKLYRPKTPRSMALSTENDGKQWTPDEVRAVCGTFFLSSSYAMLSNKHRTFPFTSYLVDASEEISQLNLTPTDRSIPWLIQLQKYAEDLEDLMTDASIDSSYRLGILFNSLTQVKMALSLPSADSSLTHLQLQLLDVMLAQCSVKLPSFHLHKLTTPVAHAHLAIPTIASWLIGVVDAVKSLCKTMSSLPINTISILSTIDWLIFYNIMSLAAQLDLLSCHPVLADPLAPSRADFNVANLIQKTILVLETAIAPISEDPTEPDALNYLANRFRKLEQSYNTYRANNNIGFKDGSISLTLHHQEPLGYQSQLLLTELITKFATEVQLDRPNLYEMHEPEDTV</sequence>
<dbReference type="AlphaFoldDB" id="A0A0A1T6C2"/>
<proteinExistence type="predicted"/>
<dbReference type="PANTHER" id="PTHR31845:SF10">
    <property type="entry name" value="ZN(II)2CYS6 TRANSCRIPTION FACTOR (EUROFUNG)"/>
    <property type="match status" value="1"/>
</dbReference>
<keyword evidence="2" id="KW-0805">Transcription regulation</keyword>
<organism evidence="7 8">
    <name type="scientific">[Torrubiella] hemipterigena</name>
    <dbReference type="NCBI Taxonomy" id="1531966"/>
    <lineage>
        <taxon>Eukaryota</taxon>
        <taxon>Fungi</taxon>
        <taxon>Dikarya</taxon>
        <taxon>Ascomycota</taxon>
        <taxon>Pezizomycotina</taxon>
        <taxon>Sordariomycetes</taxon>
        <taxon>Hypocreomycetidae</taxon>
        <taxon>Hypocreales</taxon>
        <taxon>Clavicipitaceae</taxon>
        <taxon>Clavicipitaceae incertae sedis</taxon>
        <taxon>'Torrubiella' clade</taxon>
    </lineage>
</organism>
<dbReference type="SMART" id="SM00066">
    <property type="entry name" value="GAL4"/>
    <property type="match status" value="1"/>
</dbReference>
<protein>
    <recommendedName>
        <fullName evidence="6">Zn(2)-C6 fungal-type domain-containing protein</fullName>
    </recommendedName>
</protein>
<dbReference type="Gene3D" id="4.10.240.10">
    <property type="entry name" value="Zn(2)-C6 fungal-type DNA-binding domain"/>
    <property type="match status" value="1"/>
</dbReference>
<dbReference type="STRING" id="1531966.A0A0A1T6C2"/>
<reference evidence="7 8" key="1">
    <citation type="journal article" date="2015" name="Genome Announc.">
        <title>Draft Genome Sequence and Gene Annotation of the Entomopathogenic Fungus Verticillium hemipterigenum.</title>
        <authorList>
            <person name="Horn F."/>
            <person name="Habel A."/>
            <person name="Scharf D.H."/>
            <person name="Dworschak J."/>
            <person name="Brakhage A.A."/>
            <person name="Guthke R."/>
            <person name="Hertweck C."/>
            <person name="Linde J."/>
        </authorList>
    </citation>
    <scope>NUCLEOTIDE SEQUENCE [LARGE SCALE GENOMIC DNA]</scope>
</reference>
<dbReference type="GO" id="GO:0008270">
    <property type="term" value="F:zinc ion binding"/>
    <property type="evidence" value="ECO:0007669"/>
    <property type="project" value="InterPro"/>
</dbReference>
<keyword evidence="5" id="KW-0539">Nucleus</keyword>
<dbReference type="PANTHER" id="PTHR31845">
    <property type="entry name" value="FINGER DOMAIN PROTEIN, PUTATIVE-RELATED"/>
    <property type="match status" value="1"/>
</dbReference>
<dbReference type="GO" id="GO:0000976">
    <property type="term" value="F:transcription cis-regulatory region binding"/>
    <property type="evidence" value="ECO:0007669"/>
    <property type="project" value="TreeGrafter"/>
</dbReference>
<dbReference type="InterPro" id="IPR051089">
    <property type="entry name" value="prtT"/>
</dbReference>
<keyword evidence="8" id="KW-1185">Reference proteome</keyword>
<keyword evidence="4" id="KW-0804">Transcription</keyword>
<evidence type="ECO:0000256" key="4">
    <source>
        <dbReference type="ARBA" id="ARBA00023163"/>
    </source>
</evidence>
<accession>A0A0A1T6C2</accession>
<gene>
    <name evidence="7" type="ORF">VHEMI01964</name>
</gene>
<evidence type="ECO:0000313" key="8">
    <source>
        <dbReference type="Proteomes" id="UP000039046"/>
    </source>
</evidence>
<dbReference type="GO" id="GO:0000981">
    <property type="term" value="F:DNA-binding transcription factor activity, RNA polymerase II-specific"/>
    <property type="evidence" value="ECO:0007669"/>
    <property type="project" value="InterPro"/>
</dbReference>
<keyword evidence="3" id="KW-0238">DNA-binding</keyword>
<comment type="subcellular location">
    <subcellularLocation>
        <location evidence="1">Nucleus</location>
    </subcellularLocation>
</comment>
<dbReference type="InterPro" id="IPR036864">
    <property type="entry name" value="Zn2-C6_fun-type_DNA-bd_sf"/>
</dbReference>
<dbReference type="HOGENOM" id="CLU_459413_0_0_1"/>
<evidence type="ECO:0000256" key="1">
    <source>
        <dbReference type="ARBA" id="ARBA00004123"/>
    </source>
</evidence>
<evidence type="ECO:0000313" key="7">
    <source>
        <dbReference type="EMBL" id="CEJ81857.1"/>
    </source>
</evidence>
<evidence type="ECO:0000256" key="5">
    <source>
        <dbReference type="ARBA" id="ARBA00023242"/>
    </source>
</evidence>
<evidence type="ECO:0000259" key="6">
    <source>
        <dbReference type="PROSITE" id="PS50048"/>
    </source>
</evidence>
<evidence type="ECO:0000256" key="3">
    <source>
        <dbReference type="ARBA" id="ARBA00023125"/>
    </source>
</evidence>
<dbReference type="OrthoDB" id="5152952at2759"/>
<feature type="domain" description="Zn(2)-C6 fungal-type" evidence="6">
    <location>
        <begin position="9"/>
        <end position="41"/>
    </location>
</feature>
<dbReference type="EMBL" id="CDHN01000001">
    <property type="protein sequence ID" value="CEJ81857.1"/>
    <property type="molecule type" value="Genomic_DNA"/>
</dbReference>
<name>A0A0A1T6C2_9HYPO</name>